<dbReference type="GO" id="GO:0000976">
    <property type="term" value="F:transcription cis-regulatory region binding"/>
    <property type="evidence" value="ECO:0007669"/>
    <property type="project" value="TreeGrafter"/>
</dbReference>
<sequence>MARAPPRPAEDVERPGGTMTRMPSQTSVSAEPAAPAIPPTRQRIIGAVLRIIGQDGIAAVTNRRIAKEAGVSLGSVTYHFSSQHELLRESLLHFVREETRRFTELADAGEAEGVDIDGAAALAAQVADGTVFDSEHIAPFELYIQAGRDERLREAAAECFGAYDRLAVQILTALGVPEPHRLAAHTVALVTGLQLRRLATGSPAEELTDALLLLVRGALSEDGARAGGPDAGAT</sequence>
<evidence type="ECO:0000256" key="2">
    <source>
        <dbReference type="PROSITE-ProRule" id="PRU00335"/>
    </source>
</evidence>
<evidence type="ECO:0000259" key="4">
    <source>
        <dbReference type="PROSITE" id="PS50977"/>
    </source>
</evidence>
<feature type="domain" description="HTH tetR-type" evidence="4">
    <location>
        <begin position="38"/>
        <end position="98"/>
    </location>
</feature>
<dbReference type="InterPro" id="IPR050109">
    <property type="entry name" value="HTH-type_TetR-like_transc_reg"/>
</dbReference>
<dbReference type="AlphaFoldDB" id="A0A1G9ND58"/>
<protein>
    <submittedName>
        <fullName evidence="5">Transcriptional regulator, TetR family</fullName>
    </submittedName>
</protein>
<dbReference type="PRINTS" id="PR00455">
    <property type="entry name" value="HTHTETR"/>
</dbReference>
<dbReference type="STRING" id="1196353.SAMN05444921_101617"/>
<dbReference type="Gene3D" id="1.10.357.10">
    <property type="entry name" value="Tetracycline Repressor, domain 2"/>
    <property type="match status" value="1"/>
</dbReference>
<organism evidence="5 6">
    <name type="scientific">Streptomyces wuyuanensis</name>
    <dbReference type="NCBI Taxonomy" id="1196353"/>
    <lineage>
        <taxon>Bacteria</taxon>
        <taxon>Bacillati</taxon>
        <taxon>Actinomycetota</taxon>
        <taxon>Actinomycetes</taxon>
        <taxon>Kitasatosporales</taxon>
        <taxon>Streptomycetaceae</taxon>
        <taxon>Streptomyces</taxon>
    </lineage>
</organism>
<name>A0A1G9ND58_9ACTN</name>
<gene>
    <name evidence="5" type="ORF">SAMN05444921_101617</name>
</gene>
<dbReference type="PANTHER" id="PTHR30055:SF226">
    <property type="entry name" value="HTH-TYPE TRANSCRIPTIONAL REGULATOR PKSA"/>
    <property type="match status" value="1"/>
</dbReference>
<keyword evidence="6" id="KW-1185">Reference proteome</keyword>
<dbReference type="PROSITE" id="PS50977">
    <property type="entry name" value="HTH_TETR_2"/>
    <property type="match status" value="1"/>
</dbReference>
<feature type="DNA-binding region" description="H-T-H motif" evidence="2">
    <location>
        <begin position="61"/>
        <end position="80"/>
    </location>
</feature>
<dbReference type="SUPFAM" id="SSF46689">
    <property type="entry name" value="Homeodomain-like"/>
    <property type="match status" value="1"/>
</dbReference>
<dbReference type="SUPFAM" id="SSF48498">
    <property type="entry name" value="Tetracyclin repressor-like, C-terminal domain"/>
    <property type="match status" value="1"/>
</dbReference>
<dbReference type="Proteomes" id="UP000199063">
    <property type="component" value="Unassembled WGS sequence"/>
</dbReference>
<evidence type="ECO:0000256" key="1">
    <source>
        <dbReference type="ARBA" id="ARBA00023125"/>
    </source>
</evidence>
<proteinExistence type="predicted"/>
<feature type="region of interest" description="Disordered" evidence="3">
    <location>
        <begin position="1"/>
        <end position="37"/>
    </location>
</feature>
<evidence type="ECO:0000313" key="5">
    <source>
        <dbReference type="EMBL" id="SDL84333.1"/>
    </source>
</evidence>
<dbReference type="Pfam" id="PF00440">
    <property type="entry name" value="TetR_N"/>
    <property type="match status" value="1"/>
</dbReference>
<dbReference type="InterPro" id="IPR009057">
    <property type="entry name" value="Homeodomain-like_sf"/>
</dbReference>
<dbReference type="InterPro" id="IPR001647">
    <property type="entry name" value="HTH_TetR"/>
</dbReference>
<dbReference type="EMBL" id="FNHI01000001">
    <property type="protein sequence ID" value="SDL84333.1"/>
    <property type="molecule type" value="Genomic_DNA"/>
</dbReference>
<dbReference type="Pfam" id="PF17940">
    <property type="entry name" value="TetR_C_31"/>
    <property type="match status" value="1"/>
</dbReference>
<dbReference type="InterPro" id="IPR041583">
    <property type="entry name" value="TetR_C_31"/>
</dbReference>
<accession>A0A1G9ND58</accession>
<dbReference type="PANTHER" id="PTHR30055">
    <property type="entry name" value="HTH-TYPE TRANSCRIPTIONAL REGULATOR RUTR"/>
    <property type="match status" value="1"/>
</dbReference>
<keyword evidence="1 2" id="KW-0238">DNA-binding</keyword>
<evidence type="ECO:0000256" key="3">
    <source>
        <dbReference type="SAM" id="MobiDB-lite"/>
    </source>
</evidence>
<evidence type="ECO:0000313" key="6">
    <source>
        <dbReference type="Proteomes" id="UP000199063"/>
    </source>
</evidence>
<dbReference type="GO" id="GO:0003700">
    <property type="term" value="F:DNA-binding transcription factor activity"/>
    <property type="evidence" value="ECO:0007669"/>
    <property type="project" value="TreeGrafter"/>
</dbReference>
<dbReference type="InterPro" id="IPR036271">
    <property type="entry name" value="Tet_transcr_reg_TetR-rel_C_sf"/>
</dbReference>
<reference evidence="6" key="1">
    <citation type="submission" date="2016-10" db="EMBL/GenBank/DDBJ databases">
        <authorList>
            <person name="Varghese N."/>
            <person name="Submissions S."/>
        </authorList>
    </citation>
    <scope>NUCLEOTIDE SEQUENCE [LARGE SCALE GENOMIC DNA]</scope>
    <source>
        <strain evidence="6">CGMCC 4.7042</strain>
    </source>
</reference>